<evidence type="ECO:0000313" key="2">
    <source>
        <dbReference type="EMBL" id="OGE46781.1"/>
    </source>
</evidence>
<dbReference type="Proteomes" id="UP000177622">
    <property type="component" value="Unassembled WGS sequence"/>
</dbReference>
<dbReference type="RefSeq" id="XP_022482248.1">
    <property type="nucleotide sequence ID" value="XM_022637890.1"/>
</dbReference>
<dbReference type="OrthoDB" id="10069929at2759"/>
<sequence>MFRYTHFTTSTSTHQRINTSTHQHITNSHRLSPTLTDSHRLSPTLTNSHQHSPTLTNTHQHSPTLTNTHQHLPTLTNTHQHSPTSQQTFHQNKHPSTTLSSLFALRQNESANSITAKGLSDRKLSMQNNWEYGSFYLSNDDPSEYKTDEEDVGQVFASSNTLEYSDTGPQHHGEGSLAVRERKSYIAGLVAATSVVTEALESLVTQHLPARIVVHADLSWNFALG</sequence>
<name>A0A1F5L1H6_PENAI</name>
<dbReference type="AlphaFoldDB" id="A0A1F5L1H6"/>
<gene>
    <name evidence="2" type="ORF">PENARI_c111G00221</name>
</gene>
<dbReference type="GeneID" id="34582624"/>
<organism evidence="2 3">
    <name type="scientific">Penicillium arizonense</name>
    <dbReference type="NCBI Taxonomy" id="1835702"/>
    <lineage>
        <taxon>Eukaryota</taxon>
        <taxon>Fungi</taxon>
        <taxon>Dikarya</taxon>
        <taxon>Ascomycota</taxon>
        <taxon>Pezizomycotina</taxon>
        <taxon>Eurotiomycetes</taxon>
        <taxon>Eurotiomycetidae</taxon>
        <taxon>Eurotiales</taxon>
        <taxon>Aspergillaceae</taxon>
        <taxon>Penicillium</taxon>
    </lineage>
</organism>
<proteinExistence type="predicted"/>
<comment type="caution">
    <text evidence="2">The sequence shown here is derived from an EMBL/GenBank/DDBJ whole genome shotgun (WGS) entry which is preliminary data.</text>
</comment>
<dbReference type="EMBL" id="LXJU01000111">
    <property type="protein sequence ID" value="OGE46781.1"/>
    <property type="molecule type" value="Genomic_DNA"/>
</dbReference>
<reference evidence="2 3" key="1">
    <citation type="journal article" date="2016" name="Sci. Rep.">
        <title>Penicillium arizonense, a new, genome sequenced fungal species, reveals a high chemical diversity in secreted metabolites.</title>
        <authorList>
            <person name="Grijseels S."/>
            <person name="Nielsen J.C."/>
            <person name="Randelovic M."/>
            <person name="Nielsen J."/>
            <person name="Nielsen K.F."/>
            <person name="Workman M."/>
            <person name="Frisvad J.C."/>
        </authorList>
    </citation>
    <scope>NUCLEOTIDE SEQUENCE [LARGE SCALE GENOMIC DNA]</scope>
    <source>
        <strain evidence="2 3">CBS 141311</strain>
    </source>
</reference>
<accession>A0A1F5L1H6</accession>
<protein>
    <submittedName>
        <fullName evidence="2">Uncharacterized protein</fullName>
    </submittedName>
</protein>
<evidence type="ECO:0000313" key="3">
    <source>
        <dbReference type="Proteomes" id="UP000177622"/>
    </source>
</evidence>
<feature type="region of interest" description="Disordered" evidence="1">
    <location>
        <begin position="1"/>
        <end position="97"/>
    </location>
</feature>
<evidence type="ECO:0000256" key="1">
    <source>
        <dbReference type="SAM" id="MobiDB-lite"/>
    </source>
</evidence>
<keyword evidence="3" id="KW-1185">Reference proteome</keyword>